<organism evidence="2 3">
    <name type="scientific">Pseudolactococcus paracarnosus</name>
    <dbReference type="NCBI Taxonomy" id="2749962"/>
    <lineage>
        <taxon>Bacteria</taxon>
        <taxon>Bacillati</taxon>
        <taxon>Bacillota</taxon>
        <taxon>Bacilli</taxon>
        <taxon>Lactobacillales</taxon>
        <taxon>Streptococcaceae</taxon>
        <taxon>Pseudolactococcus</taxon>
    </lineage>
</organism>
<dbReference type="KEGG" id="lpaa:BHS01_06750"/>
<evidence type="ECO:0000313" key="3">
    <source>
        <dbReference type="Proteomes" id="UP000516280"/>
    </source>
</evidence>
<dbReference type="Proteomes" id="UP000516280">
    <property type="component" value="Chromosome"/>
</dbReference>
<evidence type="ECO:0000256" key="1">
    <source>
        <dbReference type="SAM" id="MobiDB-lite"/>
    </source>
</evidence>
<accession>A0A7L4WDA1</accession>
<name>A0A7L4WDA1_9LACT</name>
<gene>
    <name evidence="2" type="ORF">BHS01_06750</name>
</gene>
<proteinExistence type="predicted"/>
<sequence>MSDQEIEKLMIGAKNVSVIANTLGPEDYNYLKNQEIFITDSEYLNYQSLPRPKNEAPVGSKTPEWHDPDYKNETTAEQQTELERIRQESLKNLRQ</sequence>
<dbReference type="EMBL" id="CP017195">
    <property type="protein sequence ID" value="QDJ28236.1"/>
    <property type="molecule type" value="Genomic_DNA"/>
</dbReference>
<evidence type="ECO:0000313" key="2">
    <source>
        <dbReference type="EMBL" id="QDJ28236.1"/>
    </source>
</evidence>
<feature type="compositionally biased region" description="Basic and acidic residues" evidence="1">
    <location>
        <begin position="63"/>
        <end position="74"/>
    </location>
</feature>
<dbReference type="RefSeq" id="WP_109834348.1">
    <property type="nucleotide sequence ID" value="NZ_CP017195.1"/>
</dbReference>
<protein>
    <submittedName>
        <fullName evidence="2">Uncharacterized protein</fullName>
    </submittedName>
</protein>
<feature type="compositionally biased region" description="Basic and acidic residues" evidence="1">
    <location>
        <begin position="81"/>
        <end position="95"/>
    </location>
</feature>
<feature type="region of interest" description="Disordered" evidence="1">
    <location>
        <begin position="48"/>
        <end position="95"/>
    </location>
</feature>
<dbReference type="AlphaFoldDB" id="A0A7L4WDA1"/>
<reference evidence="2 3" key="1">
    <citation type="submission" date="2016-09" db="EMBL/GenBank/DDBJ databases">
        <title>Lactic acid bacteria from MAP meat Genome sequencing and assembly.</title>
        <authorList>
            <person name="Behr J."/>
            <person name="Hilgarth M."/>
            <person name="Vogel R.F."/>
        </authorList>
    </citation>
    <scope>NUCLEOTIDE SEQUENCE [LARGE SCALE GENOMIC DNA]</scope>
    <source>
        <strain evidence="2 3">TMW21615</strain>
    </source>
</reference>